<proteinExistence type="predicted"/>
<dbReference type="RefSeq" id="WP_286248354.1">
    <property type="nucleotide sequence ID" value="NZ_AP018448.1"/>
</dbReference>
<reference evidence="2 3" key="1">
    <citation type="journal article" date="2010" name="ChemBioChem">
        <title>Cloning and characterization of the biosynthetic gene cluster of 16-membered macrolide antibiotic FD-891: involvement of a dual functional cytochrome P450 monooxygenase catalyzing epoxidation and hydroxylation.</title>
        <authorList>
            <person name="Kudo F."/>
            <person name="Motegi A."/>
            <person name="Mizoue K."/>
            <person name="Eguchi T."/>
        </authorList>
    </citation>
    <scope>NUCLEOTIDE SEQUENCE [LARGE SCALE GENOMIC DNA]</scope>
    <source>
        <strain evidence="2 3">A-8890</strain>
    </source>
</reference>
<keyword evidence="3" id="KW-1185">Reference proteome</keyword>
<dbReference type="EMBL" id="AP018448">
    <property type="protein sequence ID" value="BBC30047.1"/>
    <property type="molecule type" value="Genomic_DNA"/>
</dbReference>
<evidence type="ECO:0000313" key="3">
    <source>
        <dbReference type="Proteomes" id="UP001321542"/>
    </source>
</evidence>
<reference evidence="2 3" key="2">
    <citation type="journal article" date="2023" name="ChemBioChem">
        <title>Acyltransferase Domain Exchange between Two Independent Type I Polyketide Synthases in the Same Producer Strain of Macrolide Antibiotics.</title>
        <authorList>
            <person name="Kudo F."/>
            <person name="Kishikawa K."/>
            <person name="Tsuboi K."/>
            <person name="Kido T."/>
            <person name="Usui T."/>
            <person name="Hashimoto J."/>
            <person name="Shin-Ya K."/>
            <person name="Miyanaga A."/>
            <person name="Eguchi T."/>
        </authorList>
    </citation>
    <scope>NUCLEOTIDE SEQUENCE [LARGE SCALE GENOMIC DNA]</scope>
    <source>
        <strain evidence="2 3">A-8890</strain>
    </source>
</reference>
<evidence type="ECO:0000313" key="2">
    <source>
        <dbReference type="EMBL" id="BBC35244.1"/>
    </source>
</evidence>
<accession>A0ABN5VPF9</accession>
<protein>
    <submittedName>
        <fullName evidence="2">Uncharacterized protein</fullName>
    </submittedName>
</protein>
<organism evidence="2 3">
    <name type="scientific">Streptomyces graminofaciens</name>
    <dbReference type="NCBI Taxonomy" id="68212"/>
    <lineage>
        <taxon>Bacteria</taxon>
        <taxon>Bacillati</taxon>
        <taxon>Actinomycetota</taxon>
        <taxon>Actinomycetes</taxon>
        <taxon>Kitasatosporales</taxon>
        <taxon>Streptomycetaceae</taxon>
        <taxon>Streptomyces</taxon>
    </lineage>
</organism>
<name>A0ABN5VPF9_9ACTN</name>
<dbReference type="EMBL" id="AP018448">
    <property type="protein sequence ID" value="BBC35244.1"/>
    <property type="molecule type" value="Genomic_DNA"/>
</dbReference>
<evidence type="ECO:0000313" key="1">
    <source>
        <dbReference type="EMBL" id="BBC30047.1"/>
    </source>
</evidence>
<sequence length="114" mass="11843">MTAAAAEAAELRAAADKLRQLVAAISPPNPVAARFHADDRHVTQGDHGLYDVATAETPECAAFIAAMDPPLALALADWLGCLAMLDPSERDAETCGWCSANHPAAVARALNPVV</sequence>
<gene>
    <name evidence="1" type="ORF">SGFS_013410</name>
    <name evidence="2" type="ORF">SGFS_065380</name>
</gene>
<dbReference type="Proteomes" id="UP001321542">
    <property type="component" value="Chromosome"/>
</dbReference>